<evidence type="ECO:0000256" key="1">
    <source>
        <dbReference type="ARBA" id="ARBA00022977"/>
    </source>
</evidence>
<accession>A0A9D1PY05</accession>
<evidence type="ECO:0000259" key="3">
    <source>
        <dbReference type="Pfam" id="PF00586"/>
    </source>
</evidence>
<keyword evidence="1 2" id="KW-0784">Thiamine biosynthesis</keyword>
<dbReference type="SUPFAM" id="SSF56042">
    <property type="entry name" value="PurM C-terminal domain-like"/>
    <property type="match status" value="1"/>
</dbReference>
<reference evidence="4" key="2">
    <citation type="submission" date="2021-04" db="EMBL/GenBank/DDBJ databases">
        <authorList>
            <person name="Gilroy R."/>
        </authorList>
    </citation>
    <scope>NUCLEOTIDE SEQUENCE</scope>
    <source>
        <strain evidence="4">ChiHecec2B26-446</strain>
    </source>
</reference>
<dbReference type="SUPFAM" id="SSF55326">
    <property type="entry name" value="PurM N-terminal domain-like"/>
    <property type="match status" value="1"/>
</dbReference>
<feature type="binding site" evidence="2">
    <location>
        <position position="51"/>
    </location>
    <ligand>
        <name>Mg(2+)</name>
        <dbReference type="ChEBI" id="CHEBI:18420"/>
        <label>2</label>
    </ligand>
</feature>
<dbReference type="GO" id="GO:0005524">
    <property type="term" value="F:ATP binding"/>
    <property type="evidence" value="ECO:0007669"/>
    <property type="project" value="UniProtKB-UniRule"/>
</dbReference>
<dbReference type="GO" id="GO:0000287">
    <property type="term" value="F:magnesium ion binding"/>
    <property type="evidence" value="ECO:0007669"/>
    <property type="project" value="UniProtKB-UniRule"/>
</dbReference>
<feature type="binding site" evidence="2">
    <location>
        <position position="80"/>
    </location>
    <ligand>
        <name>Mg(2+)</name>
        <dbReference type="ChEBI" id="CHEBI:18420"/>
        <label>4</label>
    </ligand>
</feature>
<dbReference type="InterPro" id="IPR036921">
    <property type="entry name" value="PurM-like_N_sf"/>
</dbReference>
<dbReference type="PIRSF" id="PIRSF005303">
    <property type="entry name" value="Thiam_monoph_kin"/>
    <property type="match status" value="1"/>
</dbReference>
<feature type="binding site" evidence="2">
    <location>
        <position position="80"/>
    </location>
    <ligand>
        <name>Mg(2+)</name>
        <dbReference type="ChEBI" id="CHEBI:18420"/>
        <label>2</label>
    </ligand>
</feature>
<keyword evidence="2" id="KW-0479">Metal-binding</keyword>
<dbReference type="InterPro" id="IPR016188">
    <property type="entry name" value="PurM-like_N"/>
</dbReference>
<feature type="binding site" evidence="2">
    <location>
        <position position="226"/>
    </location>
    <ligand>
        <name>ATP</name>
        <dbReference type="ChEBI" id="CHEBI:30616"/>
    </ligand>
</feature>
<feature type="binding site" evidence="2">
    <location>
        <position position="51"/>
    </location>
    <ligand>
        <name>Mg(2+)</name>
        <dbReference type="ChEBI" id="CHEBI:18420"/>
        <label>1</label>
    </ligand>
</feature>
<feature type="binding site" evidence="2">
    <location>
        <begin position="127"/>
        <end position="128"/>
    </location>
    <ligand>
        <name>ATP</name>
        <dbReference type="ChEBI" id="CHEBI:30616"/>
    </ligand>
</feature>
<comment type="caution">
    <text evidence="2">Lacks conserved residue(s) required for the propagation of feature annotation.</text>
</comment>
<dbReference type="InterPro" id="IPR036676">
    <property type="entry name" value="PurM-like_C_sf"/>
</dbReference>
<keyword evidence="2" id="KW-0547">Nucleotide-binding</keyword>
<comment type="catalytic activity">
    <reaction evidence="2">
        <text>thiamine phosphate + ATP = thiamine diphosphate + ADP</text>
        <dbReference type="Rhea" id="RHEA:15913"/>
        <dbReference type="ChEBI" id="CHEBI:30616"/>
        <dbReference type="ChEBI" id="CHEBI:37575"/>
        <dbReference type="ChEBI" id="CHEBI:58937"/>
        <dbReference type="ChEBI" id="CHEBI:456216"/>
        <dbReference type="EC" id="2.7.4.16"/>
    </reaction>
</comment>
<dbReference type="AlphaFoldDB" id="A0A9D1PY05"/>
<comment type="function">
    <text evidence="2">Catalyzes the ATP-dependent phosphorylation of thiamine-monophosphate (TMP) to form thiamine-pyrophosphate (TPP), the active form of vitamin B1.</text>
</comment>
<dbReference type="CDD" id="cd02194">
    <property type="entry name" value="ThiL"/>
    <property type="match status" value="1"/>
</dbReference>
<keyword evidence="2" id="KW-0067">ATP-binding</keyword>
<feature type="binding site" evidence="2">
    <location>
        <position position="128"/>
    </location>
    <ligand>
        <name>Mg(2+)</name>
        <dbReference type="ChEBI" id="CHEBI:18420"/>
        <label>1</label>
    </ligand>
</feature>
<dbReference type="GO" id="GO:0009228">
    <property type="term" value="P:thiamine biosynthetic process"/>
    <property type="evidence" value="ECO:0007669"/>
    <property type="project" value="UniProtKB-KW"/>
</dbReference>
<feature type="binding site" evidence="2">
    <location>
        <position position="36"/>
    </location>
    <ligand>
        <name>Mg(2+)</name>
        <dbReference type="ChEBI" id="CHEBI:18420"/>
        <label>4</label>
    </ligand>
</feature>
<dbReference type="EMBL" id="DXHV01000073">
    <property type="protein sequence ID" value="HIW01136.1"/>
    <property type="molecule type" value="Genomic_DNA"/>
</dbReference>
<dbReference type="PANTHER" id="PTHR30270">
    <property type="entry name" value="THIAMINE-MONOPHOSPHATE KINASE"/>
    <property type="match status" value="1"/>
</dbReference>
<feature type="domain" description="PurM-like N-terminal" evidence="3">
    <location>
        <begin position="34"/>
        <end position="145"/>
    </location>
</feature>
<feature type="binding site" evidence="2">
    <location>
        <position position="50"/>
    </location>
    <ligand>
        <name>Mg(2+)</name>
        <dbReference type="ChEBI" id="CHEBI:18420"/>
        <label>1</label>
    </ligand>
</feature>
<proteinExistence type="inferred from homology"/>
<feature type="binding site" evidence="2">
    <location>
        <position position="336"/>
    </location>
    <ligand>
        <name>substrate</name>
    </ligand>
</feature>
<dbReference type="HAMAP" id="MF_02128">
    <property type="entry name" value="TMP_kinase"/>
    <property type="match status" value="1"/>
</dbReference>
<comment type="pathway">
    <text evidence="2">Cofactor biosynthesis; thiamine diphosphate biosynthesis; thiamine diphosphate from thiamine phosphate: step 1/1.</text>
</comment>
<keyword evidence="2 4" id="KW-0808">Transferase</keyword>
<evidence type="ECO:0000313" key="4">
    <source>
        <dbReference type="EMBL" id="HIW01136.1"/>
    </source>
</evidence>
<gene>
    <name evidence="2 4" type="primary">thiL</name>
    <name evidence="4" type="ORF">H9894_08110</name>
</gene>
<feature type="binding site" evidence="2">
    <location>
        <position position="224"/>
    </location>
    <ligand>
        <name>Mg(2+)</name>
        <dbReference type="ChEBI" id="CHEBI:18420"/>
        <label>3</label>
    </ligand>
</feature>
<feature type="binding site" evidence="2">
    <location>
        <position position="80"/>
    </location>
    <ligand>
        <name>Mg(2+)</name>
        <dbReference type="ChEBI" id="CHEBI:18420"/>
        <label>3</label>
    </ligand>
</feature>
<comment type="caution">
    <text evidence="4">The sequence shown here is derived from an EMBL/GenBank/DDBJ whole genome shotgun (WGS) entry which is preliminary data.</text>
</comment>
<dbReference type="Gene3D" id="3.30.1330.10">
    <property type="entry name" value="PurM-like, N-terminal domain"/>
    <property type="match status" value="1"/>
</dbReference>
<dbReference type="InterPro" id="IPR006283">
    <property type="entry name" value="ThiL-like"/>
</dbReference>
<keyword evidence="2" id="KW-0460">Magnesium</keyword>
<keyword evidence="2 4" id="KW-0418">Kinase</keyword>
<dbReference type="Pfam" id="PF00586">
    <property type="entry name" value="AIRS"/>
    <property type="match status" value="1"/>
</dbReference>
<comment type="miscellaneous">
    <text evidence="2">Reaction mechanism of ThiL seems to utilize a direct, inline transfer of the gamma-phosphate of ATP to TMP rather than a phosphorylated enzyme intermediate.</text>
</comment>
<feature type="binding site" evidence="2">
    <location>
        <position position="58"/>
    </location>
    <ligand>
        <name>substrate</name>
    </ligand>
</feature>
<feature type="binding site" evidence="2">
    <location>
        <position position="36"/>
    </location>
    <ligand>
        <name>Mg(2+)</name>
        <dbReference type="ChEBI" id="CHEBI:18420"/>
        <label>3</label>
    </ligand>
</feature>
<sequence>MTVHVGTFHSEDDILNTLGRYFPLRKPGILLGRGDDCALLPAGKPLSVSTDLFLEDVHFRRSYCSAEEIGHKALACNISDLAACGTRPLAFTLNLGLPADLDNAWFNAFLSGMGSLAAKYNMALIGGDLSRTRDLQISVTVMGEVIGEGAFLSRGGSMPGDVIFVVGALGLARVGLQELEAHGREAVQEWPKACQALLKPEPRVDAGLMLARVAMNARPPALMDVSDGLVRDLPRLLGQTGEMGVWGEHGSGLGAELIIPAGLLQAELLEWSRRHGRNPVHEALIGGDDYALLGSCAPDMLSALHAAIPDFWEIGVVTEGEAIYCNREPLSSLEGFDHFSSQG</sequence>
<dbReference type="GO" id="GO:0009229">
    <property type="term" value="P:thiamine diphosphate biosynthetic process"/>
    <property type="evidence" value="ECO:0007669"/>
    <property type="project" value="UniProtKB-UniRule"/>
</dbReference>
<comment type="similarity">
    <text evidence="2">Belongs to the thiamine-monophosphate kinase family.</text>
</comment>
<feature type="binding site" evidence="2">
    <location>
        <position position="227"/>
    </location>
    <ligand>
        <name>Mg(2+)</name>
        <dbReference type="ChEBI" id="CHEBI:18420"/>
        <label>5</label>
    </ligand>
</feature>
<dbReference type="GO" id="GO:0009030">
    <property type="term" value="F:thiamine-phosphate kinase activity"/>
    <property type="evidence" value="ECO:0007669"/>
    <property type="project" value="UniProtKB-UniRule"/>
</dbReference>
<feature type="binding site" evidence="2">
    <location>
        <position position="154"/>
    </location>
    <ligand>
        <name>ATP</name>
        <dbReference type="ChEBI" id="CHEBI:30616"/>
    </ligand>
</feature>
<reference evidence="4" key="1">
    <citation type="journal article" date="2021" name="PeerJ">
        <title>Extensive microbial diversity within the chicken gut microbiome revealed by metagenomics and culture.</title>
        <authorList>
            <person name="Gilroy R."/>
            <person name="Ravi A."/>
            <person name="Getino M."/>
            <person name="Pursley I."/>
            <person name="Horton D.L."/>
            <person name="Alikhan N.F."/>
            <person name="Baker D."/>
            <person name="Gharbi K."/>
            <person name="Hall N."/>
            <person name="Watson M."/>
            <person name="Adriaenssens E.M."/>
            <person name="Foster-Nyarko E."/>
            <person name="Jarju S."/>
            <person name="Secka A."/>
            <person name="Antonio M."/>
            <person name="Oren A."/>
            <person name="Chaudhuri R.R."/>
            <person name="La Ragione R."/>
            <person name="Hildebrand F."/>
            <person name="Pallen M.J."/>
        </authorList>
    </citation>
    <scope>NUCLEOTIDE SEQUENCE</scope>
    <source>
        <strain evidence="4">ChiHecec2B26-446</strain>
    </source>
</reference>
<evidence type="ECO:0000313" key="5">
    <source>
        <dbReference type="Proteomes" id="UP000886752"/>
    </source>
</evidence>
<organism evidence="4 5">
    <name type="scientific">Candidatus Desulfovibrio intestinipullorum</name>
    <dbReference type="NCBI Taxonomy" id="2838536"/>
    <lineage>
        <taxon>Bacteria</taxon>
        <taxon>Pseudomonadati</taxon>
        <taxon>Thermodesulfobacteriota</taxon>
        <taxon>Desulfovibrionia</taxon>
        <taxon>Desulfovibrionales</taxon>
        <taxon>Desulfovibrionaceae</taxon>
        <taxon>Desulfovibrio</taxon>
    </lineage>
</organism>
<evidence type="ECO:0000256" key="2">
    <source>
        <dbReference type="HAMAP-Rule" id="MF_02128"/>
    </source>
</evidence>
<dbReference type="Proteomes" id="UP000886752">
    <property type="component" value="Unassembled WGS sequence"/>
</dbReference>
<protein>
    <recommendedName>
        <fullName evidence="2">Thiamine-monophosphate kinase</fullName>
        <shortName evidence="2">TMP kinase</shortName>
        <shortName evidence="2">Thiamine-phosphate kinase</shortName>
        <ecNumber evidence="2">2.7.4.16</ecNumber>
    </recommendedName>
</protein>
<name>A0A9D1PY05_9BACT</name>
<dbReference type="NCBIfam" id="TIGR01379">
    <property type="entry name" value="thiL"/>
    <property type="match status" value="1"/>
</dbReference>
<dbReference type="Gene3D" id="3.90.650.10">
    <property type="entry name" value="PurM-like C-terminal domain"/>
    <property type="match status" value="1"/>
</dbReference>
<feature type="binding site" evidence="2">
    <location>
        <position position="288"/>
    </location>
    <ligand>
        <name>substrate</name>
    </ligand>
</feature>
<dbReference type="EC" id="2.7.4.16" evidence="2"/>
<feature type="binding site" evidence="2">
    <location>
        <position position="49"/>
    </location>
    <ligand>
        <name>Mg(2+)</name>
        <dbReference type="ChEBI" id="CHEBI:18420"/>
        <label>4</label>
    </ligand>
</feature>
<dbReference type="PANTHER" id="PTHR30270:SF0">
    <property type="entry name" value="THIAMINE-MONOPHOSPHATE KINASE"/>
    <property type="match status" value="1"/>
</dbReference>